<feature type="transmembrane region" description="Helical" evidence="1">
    <location>
        <begin position="21"/>
        <end position="37"/>
    </location>
</feature>
<dbReference type="Proteomes" id="UP000253676">
    <property type="component" value="Unassembled WGS sequence"/>
</dbReference>
<evidence type="ECO:0000256" key="1">
    <source>
        <dbReference type="SAM" id="Phobius"/>
    </source>
</evidence>
<dbReference type="PANTHER" id="PTHR36974:SF1">
    <property type="entry name" value="DOXX FAMILY MEMBRANE PROTEIN"/>
    <property type="match status" value="1"/>
</dbReference>
<gene>
    <name evidence="2" type="ORF">DR980_01285</name>
</gene>
<sequence>MNTTNTQNLEKTSVAQNISRYILGLFLTTAGISHLTWSRTEFLAQVPPWIPVNADLVVLISGVVEIVLGLSLILLFKYRIQVGWIVAAFFVLVFPGNVAQLVEHRNAFGLNTELSRWLRLPLQPLLILVALWSTGAWHSWRKNKN</sequence>
<dbReference type="EMBL" id="QNUX01000001">
    <property type="protein sequence ID" value="RBN51825.1"/>
    <property type="molecule type" value="Genomic_DNA"/>
</dbReference>
<keyword evidence="3" id="KW-1185">Reference proteome</keyword>
<keyword evidence="1" id="KW-1133">Transmembrane helix</keyword>
<reference evidence="2 3" key="1">
    <citation type="submission" date="2018-07" db="EMBL/GenBank/DDBJ databases">
        <title>Complete genome sequence of Flavobacterium psychrolimnae LMG 22018.</title>
        <authorList>
            <person name="Kim D.-U."/>
        </authorList>
    </citation>
    <scope>NUCLEOTIDE SEQUENCE [LARGE SCALE GENOMIC DNA]</scope>
    <source>
        <strain evidence="2 3">LMG 22018</strain>
    </source>
</reference>
<dbReference type="RefSeq" id="WP_113633449.1">
    <property type="nucleotide sequence ID" value="NZ_QNUX01000001.1"/>
</dbReference>
<dbReference type="PANTHER" id="PTHR36974">
    <property type="entry name" value="MEMBRANE PROTEIN-RELATED"/>
    <property type="match status" value="1"/>
</dbReference>
<keyword evidence="1" id="KW-0472">Membrane</keyword>
<accession>A0A366B3Z7</accession>
<feature type="transmembrane region" description="Helical" evidence="1">
    <location>
        <begin position="82"/>
        <end position="102"/>
    </location>
</feature>
<comment type="caution">
    <text evidence="2">The sequence shown here is derived from an EMBL/GenBank/DDBJ whole genome shotgun (WGS) entry which is preliminary data.</text>
</comment>
<proteinExistence type="predicted"/>
<evidence type="ECO:0000313" key="2">
    <source>
        <dbReference type="EMBL" id="RBN51825.1"/>
    </source>
</evidence>
<evidence type="ECO:0000313" key="3">
    <source>
        <dbReference type="Proteomes" id="UP000253676"/>
    </source>
</evidence>
<feature type="transmembrane region" description="Helical" evidence="1">
    <location>
        <begin position="122"/>
        <end position="140"/>
    </location>
</feature>
<dbReference type="OrthoDB" id="9788974at2"/>
<name>A0A366B3Z7_9FLAO</name>
<protein>
    <recommendedName>
        <fullName evidence="4">DoxX family membrane protein</fullName>
    </recommendedName>
</protein>
<feature type="transmembrane region" description="Helical" evidence="1">
    <location>
        <begin position="57"/>
        <end position="75"/>
    </location>
</feature>
<organism evidence="2 3">
    <name type="scientific">Flavobacterium psychrolimnae</name>
    <dbReference type="NCBI Taxonomy" id="249351"/>
    <lineage>
        <taxon>Bacteria</taxon>
        <taxon>Pseudomonadati</taxon>
        <taxon>Bacteroidota</taxon>
        <taxon>Flavobacteriia</taxon>
        <taxon>Flavobacteriales</taxon>
        <taxon>Flavobacteriaceae</taxon>
        <taxon>Flavobacterium</taxon>
    </lineage>
</organism>
<dbReference type="AlphaFoldDB" id="A0A366B3Z7"/>
<keyword evidence="1" id="KW-0812">Transmembrane</keyword>
<evidence type="ECO:0008006" key="4">
    <source>
        <dbReference type="Google" id="ProtNLM"/>
    </source>
</evidence>